<evidence type="ECO:0000259" key="3">
    <source>
        <dbReference type="PROSITE" id="PS51462"/>
    </source>
</evidence>
<comment type="caution">
    <text evidence="4">The sequence shown here is derived from an EMBL/GenBank/DDBJ whole genome shotgun (WGS) entry which is preliminary data.</text>
</comment>
<dbReference type="InterPro" id="IPR000086">
    <property type="entry name" value="NUDIX_hydrolase_dom"/>
</dbReference>
<organism evidence="4 5">
    <name type="scientific">Marine Group I thaumarchaeote</name>
    <dbReference type="NCBI Taxonomy" id="2511932"/>
    <lineage>
        <taxon>Archaea</taxon>
        <taxon>Nitrososphaerota</taxon>
        <taxon>Marine Group I</taxon>
    </lineage>
</organism>
<dbReference type="PANTHER" id="PTHR11839:SF18">
    <property type="entry name" value="NUDIX HYDROLASE DOMAIN-CONTAINING PROTEIN"/>
    <property type="match status" value="1"/>
</dbReference>
<dbReference type="GO" id="GO:0019693">
    <property type="term" value="P:ribose phosphate metabolic process"/>
    <property type="evidence" value="ECO:0007669"/>
    <property type="project" value="TreeGrafter"/>
</dbReference>
<dbReference type="EMBL" id="JACATK010000005">
    <property type="protein sequence ID" value="NWJ29664.1"/>
    <property type="molecule type" value="Genomic_DNA"/>
</dbReference>
<dbReference type="GO" id="GO:0016787">
    <property type="term" value="F:hydrolase activity"/>
    <property type="evidence" value="ECO:0007669"/>
    <property type="project" value="UniProtKB-KW"/>
</dbReference>
<dbReference type="GO" id="GO:0006753">
    <property type="term" value="P:nucleoside phosphate metabolic process"/>
    <property type="evidence" value="ECO:0007669"/>
    <property type="project" value="TreeGrafter"/>
</dbReference>
<reference evidence="4 5" key="1">
    <citation type="journal article" date="2019" name="Environ. Microbiol.">
        <title>Genomics insights into ecotype formation of ammonia-oxidizing archaea in the deep ocean.</title>
        <authorList>
            <person name="Wang Y."/>
            <person name="Huang J.M."/>
            <person name="Cui G.J."/>
            <person name="Nunoura T."/>
            <person name="Takaki Y."/>
            <person name="Li W.L."/>
            <person name="Li J."/>
            <person name="Gao Z.M."/>
            <person name="Takai K."/>
            <person name="Zhang A.Q."/>
            <person name="Stepanauskas R."/>
        </authorList>
    </citation>
    <scope>NUCLEOTIDE SEQUENCE [LARGE SCALE GENOMIC DNA]</scope>
    <source>
        <strain evidence="4 5">C4</strain>
    </source>
</reference>
<protein>
    <submittedName>
        <fullName evidence="4">NUDIX hydrolase</fullName>
    </submittedName>
</protein>
<evidence type="ECO:0000256" key="1">
    <source>
        <dbReference type="ARBA" id="ARBA00001946"/>
    </source>
</evidence>
<dbReference type="PROSITE" id="PS51462">
    <property type="entry name" value="NUDIX"/>
    <property type="match status" value="1"/>
</dbReference>
<dbReference type="Pfam" id="PF00293">
    <property type="entry name" value="NUDIX"/>
    <property type="match status" value="1"/>
</dbReference>
<dbReference type="SUPFAM" id="SSF55811">
    <property type="entry name" value="Nudix"/>
    <property type="match status" value="1"/>
</dbReference>
<proteinExistence type="predicted"/>
<dbReference type="InterPro" id="IPR015797">
    <property type="entry name" value="NUDIX_hydrolase-like_dom_sf"/>
</dbReference>
<dbReference type="PANTHER" id="PTHR11839">
    <property type="entry name" value="UDP/ADP-SUGAR PYROPHOSPHATASE"/>
    <property type="match status" value="1"/>
</dbReference>
<evidence type="ECO:0000256" key="2">
    <source>
        <dbReference type="ARBA" id="ARBA00022801"/>
    </source>
</evidence>
<dbReference type="PROSITE" id="PS00893">
    <property type="entry name" value="NUDIX_BOX"/>
    <property type="match status" value="1"/>
</dbReference>
<sequence>MKKKILTSKTFSVYTHTGFIDNKKVSRDIVERRDVAAIIAIEKNNLILVKQNRFPLGTIFEIPSGSLDKKEKPIECAFRELREETGYTAQKMIPLLNWYPAIPFCNEIVHCFIATGLKKVDEPRLDDDEFISIEKMDLKKVVKMIMSGKINNATTIISILSFITKNKIQIS</sequence>
<accession>A0A7K4MKC7</accession>
<comment type="cofactor">
    <cofactor evidence="1">
        <name>Mg(2+)</name>
        <dbReference type="ChEBI" id="CHEBI:18420"/>
    </cofactor>
</comment>
<dbReference type="Proteomes" id="UP000568446">
    <property type="component" value="Unassembled WGS sequence"/>
</dbReference>
<dbReference type="AlphaFoldDB" id="A0A7K4MKC7"/>
<feature type="domain" description="Nudix hydrolase" evidence="3">
    <location>
        <begin position="31"/>
        <end position="158"/>
    </location>
</feature>
<gene>
    <name evidence="4" type="ORF">HX850_01925</name>
</gene>
<evidence type="ECO:0000313" key="4">
    <source>
        <dbReference type="EMBL" id="NWJ29664.1"/>
    </source>
</evidence>
<keyword evidence="2 4" id="KW-0378">Hydrolase</keyword>
<dbReference type="CDD" id="cd03424">
    <property type="entry name" value="NUDIX_ADPRase_Nudt5_UGPPase_Nudt14"/>
    <property type="match status" value="1"/>
</dbReference>
<name>A0A7K4MKC7_9ARCH</name>
<dbReference type="InterPro" id="IPR020084">
    <property type="entry name" value="NUDIX_hydrolase_CS"/>
</dbReference>
<evidence type="ECO:0000313" key="5">
    <source>
        <dbReference type="Proteomes" id="UP000568446"/>
    </source>
</evidence>
<dbReference type="Gene3D" id="3.90.79.10">
    <property type="entry name" value="Nucleoside Triphosphate Pyrophosphohydrolase"/>
    <property type="match status" value="1"/>
</dbReference>